<organism evidence="9 10">
    <name type="scientific">Allocatelliglobosispora scoriae</name>
    <dbReference type="NCBI Taxonomy" id="643052"/>
    <lineage>
        <taxon>Bacteria</taxon>
        <taxon>Bacillati</taxon>
        <taxon>Actinomycetota</taxon>
        <taxon>Actinomycetes</taxon>
        <taxon>Micromonosporales</taxon>
        <taxon>Micromonosporaceae</taxon>
        <taxon>Allocatelliglobosispora</taxon>
    </lineage>
</organism>
<evidence type="ECO:0000256" key="7">
    <source>
        <dbReference type="SAM" id="Phobius"/>
    </source>
</evidence>
<evidence type="ECO:0000256" key="3">
    <source>
        <dbReference type="ARBA" id="ARBA00022475"/>
    </source>
</evidence>
<evidence type="ECO:0000259" key="8">
    <source>
        <dbReference type="PROSITE" id="PS50850"/>
    </source>
</evidence>
<comment type="caution">
    <text evidence="9">The sequence shown here is derived from an EMBL/GenBank/DDBJ whole genome shotgun (WGS) entry which is preliminary data.</text>
</comment>
<dbReference type="SUPFAM" id="SSF103473">
    <property type="entry name" value="MFS general substrate transporter"/>
    <property type="match status" value="1"/>
</dbReference>
<feature type="transmembrane region" description="Helical" evidence="7">
    <location>
        <begin position="349"/>
        <end position="373"/>
    </location>
</feature>
<proteinExistence type="predicted"/>
<gene>
    <name evidence="9" type="ORF">F4553_002178</name>
</gene>
<keyword evidence="2" id="KW-0813">Transport</keyword>
<keyword evidence="4 7" id="KW-0812">Transmembrane</keyword>
<dbReference type="Gene3D" id="1.20.1250.20">
    <property type="entry name" value="MFS general substrate transporter like domains"/>
    <property type="match status" value="1"/>
</dbReference>
<dbReference type="AlphaFoldDB" id="A0A841BNM5"/>
<evidence type="ECO:0000256" key="1">
    <source>
        <dbReference type="ARBA" id="ARBA00004651"/>
    </source>
</evidence>
<dbReference type="EMBL" id="JACHMN010000002">
    <property type="protein sequence ID" value="MBB5868799.1"/>
    <property type="molecule type" value="Genomic_DNA"/>
</dbReference>
<protein>
    <submittedName>
        <fullName evidence="9">MFS family permease</fullName>
    </submittedName>
</protein>
<keyword evidence="5 7" id="KW-1133">Transmembrane helix</keyword>
<dbReference type="GO" id="GO:0022857">
    <property type="term" value="F:transmembrane transporter activity"/>
    <property type="evidence" value="ECO:0007669"/>
    <property type="project" value="InterPro"/>
</dbReference>
<comment type="subcellular location">
    <subcellularLocation>
        <location evidence="1">Cell membrane</location>
        <topology evidence="1">Multi-pass membrane protein</topology>
    </subcellularLocation>
</comment>
<feature type="transmembrane region" description="Helical" evidence="7">
    <location>
        <begin position="224"/>
        <end position="245"/>
    </location>
</feature>
<keyword evidence="6 7" id="KW-0472">Membrane</keyword>
<dbReference type="Proteomes" id="UP000587527">
    <property type="component" value="Unassembled WGS sequence"/>
</dbReference>
<sequence length="413" mass="41757">MTTLTAPRPAAPATAARAGRLSPRAAFYLQISIIVFLLAGSSAPTPLYALYQAEWGFSPITVTVVFGVYALAVLVALLIFGSLSDHVGRRPVLLAAVIVQAATMLVFATAGGVSELLLARVIQGLSTGAAVGALGAGLLDLDRVKGAVANAVAPMTGTAVGALGSGLLVQFLPDPARLVYLVLFGVFTVQALGVALMPETVTRVAGALGSLRPRVGVPPNARRPLLLAAPAIVAVWALAGFYGSLGPTLMRLLTGSHSFVLGGLALFTLAGSGAVGVLLLRAVAAQPLMMIGVSALFAGVGLTLVAIATTSIWVFFLGAIAAGVGFGAAFQGALRTVLPLAAAHERAGVLSAIYVVSYLAMGLPAVIAGYLVVHGGGVLATAREYGLGVMLLAAIVLLGTAWTARARRLAVIR</sequence>
<feature type="transmembrane region" description="Helical" evidence="7">
    <location>
        <begin position="117"/>
        <end position="139"/>
    </location>
</feature>
<feature type="transmembrane region" description="Helical" evidence="7">
    <location>
        <begin position="287"/>
        <end position="307"/>
    </location>
</feature>
<dbReference type="PANTHER" id="PTHR23517">
    <property type="entry name" value="RESISTANCE PROTEIN MDTM, PUTATIVE-RELATED-RELATED"/>
    <property type="match status" value="1"/>
</dbReference>
<dbReference type="InterPro" id="IPR036259">
    <property type="entry name" value="MFS_trans_sf"/>
</dbReference>
<evidence type="ECO:0000313" key="9">
    <source>
        <dbReference type="EMBL" id="MBB5868799.1"/>
    </source>
</evidence>
<feature type="transmembrane region" description="Helical" evidence="7">
    <location>
        <begin position="257"/>
        <end position="280"/>
    </location>
</feature>
<dbReference type="InterPro" id="IPR020846">
    <property type="entry name" value="MFS_dom"/>
</dbReference>
<keyword evidence="3" id="KW-1003">Cell membrane</keyword>
<dbReference type="Pfam" id="PF07690">
    <property type="entry name" value="MFS_1"/>
    <property type="match status" value="1"/>
</dbReference>
<keyword evidence="10" id="KW-1185">Reference proteome</keyword>
<feature type="transmembrane region" description="Helical" evidence="7">
    <location>
        <begin position="57"/>
        <end position="80"/>
    </location>
</feature>
<dbReference type="PROSITE" id="PS50850">
    <property type="entry name" value="MFS"/>
    <property type="match status" value="1"/>
</dbReference>
<accession>A0A841BNM5</accession>
<evidence type="ECO:0000256" key="5">
    <source>
        <dbReference type="ARBA" id="ARBA00022989"/>
    </source>
</evidence>
<evidence type="ECO:0000256" key="2">
    <source>
        <dbReference type="ARBA" id="ARBA00022448"/>
    </source>
</evidence>
<dbReference type="InterPro" id="IPR050171">
    <property type="entry name" value="MFS_Transporters"/>
</dbReference>
<reference evidence="9 10" key="1">
    <citation type="submission" date="2020-08" db="EMBL/GenBank/DDBJ databases">
        <title>Sequencing the genomes of 1000 actinobacteria strains.</title>
        <authorList>
            <person name="Klenk H.-P."/>
        </authorList>
    </citation>
    <scope>NUCLEOTIDE SEQUENCE [LARGE SCALE GENOMIC DNA]</scope>
    <source>
        <strain evidence="9 10">DSM 45362</strain>
    </source>
</reference>
<feature type="transmembrane region" description="Helical" evidence="7">
    <location>
        <begin position="178"/>
        <end position="197"/>
    </location>
</feature>
<dbReference type="GO" id="GO:0005886">
    <property type="term" value="C:plasma membrane"/>
    <property type="evidence" value="ECO:0007669"/>
    <property type="project" value="UniProtKB-SubCell"/>
</dbReference>
<feature type="transmembrane region" description="Helical" evidence="7">
    <location>
        <begin position="151"/>
        <end position="172"/>
    </location>
</feature>
<dbReference type="InterPro" id="IPR011701">
    <property type="entry name" value="MFS"/>
</dbReference>
<evidence type="ECO:0000256" key="4">
    <source>
        <dbReference type="ARBA" id="ARBA00022692"/>
    </source>
</evidence>
<feature type="domain" description="Major facilitator superfamily (MFS) profile" evidence="8">
    <location>
        <begin position="25"/>
        <end position="411"/>
    </location>
</feature>
<feature type="transmembrane region" description="Helical" evidence="7">
    <location>
        <begin position="385"/>
        <end position="404"/>
    </location>
</feature>
<dbReference type="RefSeq" id="WP_184834996.1">
    <property type="nucleotide sequence ID" value="NZ_JACHMN010000002.1"/>
</dbReference>
<feature type="transmembrane region" description="Helical" evidence="7">
    <location>
        <begin position="27"/>
        <end position="51"/>
    </location>
</feature>
<name>A0A841BNM5_9ACTN</name>
<evidence type="ECO:0000256" key="6">
    <source>
        <dbReference type="ARBA" id="ARBA00023136"/>
    </source>
</evidence>
<feature type="transmembrane region" description="Helical" evidence="7">
    <location>
        <begin position="313"/>
        <end position="337"/>
    </location>
</feature>
<feature type="transmembrane region" description="Helical" evidence="7">
    <location>
        <begin position="92"/>
        <end position="111"/>
    </location>
</feature>
<evidence type="ECO:0000313" key="10">
    <source>
        <dbReference type="Proteomes" id="UP000587527"/>
    </source>
</evidence>